<dbReference type="EMBL" id="MT144478">
    <property type="protein sequence ID" value="QJA54119.1"/>
    <property type="molecule type" value="Genomic_DNA"/>
</dbReference>
<evidence type="ECO:0000313" key="2">
    <source>
        <dbReference type="EMBL" id="QJI03286.1"/>
    </source>
</evidence>
<reference evidence="1" key="1">
    <citation type="submission" date="2020-03" db="EMBL/GenBank/DDBJ databases">
        <title>The deep terrestrial virosphere.</title>
        <authorList>
            <person name="Holmfeldt K."/>
            <person name="Nilsson E."/>
            <person name="Simone D."/>
            <person name="Lopez-Fernandez M."/>
            <person name="Wu X."/>
            <person name="de Brujin I."/>
            <person name="Lundin D."/>
            <person name="Andersson A."/>
            <person name="Bertilsson S."/>
            <person name="Dopson M."/>
        </authorList>
    </citation>
    <scope>NUCLEOTIDE SEQUENCE</scope>
    <source>
        <strain evidence="1">TM448A04392</strain>
        <strain evidence="2">TM448B04416</strain>
    </source>
</reference>
<sequence length="75" mass="8862">MASRTWLVAVMKGKECLVAENIVGSRNYIPRLIEICSIIVNNDKDLFNYEIIMVRDNWRGELWEDDIRKFARAMK</sequence>
<name>A0A6H2A307_9ZZZZ</name>
<proteinExistence type="predicted"/>
<gene>
    <name evidence="1" type="ORF">TM448A04392_0012</name>
    <name evidence="2" type="ORF">TM448B04416_0002</name>
</gene>
<evidence type="ECO:0000313" key="1">
    <source>
        <dbReference type="EMBL" id="QJA54119.1"/>
    </source>
</evidence>
<organism evidence="1">
    <name type="scientific">viral metagenome</name>
    <dbReference type="NCBI Taxonomy" id="1070528"/>
    <lineage>
        <taxon>unclassified sequences</taxon>
        <taxon>metagenomes</taxon>
        <taxon>organismal metagenomes</taxon>
    </lineage>
</organism>
<accession>A0A6H2A307</accession>
<dbReference type="AlphaFoldDB" id="A0A6H2A307"/>
<protein>
    <submittedName>
        <fullName evidence="1">Uncharacterized protein</fullName>
    </submittedName>
</protein>
<dbReference type="EMBL" id="MT145075">
    <property type="protein sequence ID" value="QJI03286.1"/>
    <property type="molecule type" value="Genomic_DNA"/>
</dbReference>